<dbReference type="KEGG" id="cqu:CpipJ_CPIJ010986"/>
<organism>
    <name type="scientific">Culex quinquefasciatus</name>
    <name type="common">Southern house mosquito</name>
    <name type="synonym">Culex pungens</name>
    <dbReference type="NCBI Taxonomy" id="7176"/>
    <lineage>
        <taxon>Eukaryota</taxon>
        <taxon>Metazoa</taxon>
        <taxon>Ecdysozoa</taxon>
        <taxon>Arthropoda</taxon>
        <taxon>Hexapoda</taxon>
        <taxon>Insecta</taxon>
        <taxon>Pterygota</taxon>
        <taxon>Neoptera</taxon>
        <taxon>Endopterygota</taxon>
        <taxon>Diptera</taxon>
        <taxon>Nematocera</taxon>
        <taxon>Culicoidea</taxon>
        <taxon>Culicidae</taxon>
        <taxon>Culicinae</taxon>
        <taxon>Culicini</taxon>
        <taxon>Culex</taxon>
        <taxon>Culex</taxon>
    </lineage>
</organism>
<reference evidence="3" key="2">
    <citation type="submission" date="2020-05" db="UniProtKB">
        <authorList>
            <consortium name="EnsemblMetazoa"/>
        </authorList>
    </citation>
    <scope>IDENTIFICATION</scope>
    <source>
        <strain evidence="3">JHB</strain>
    </source>
</reference>
<dbReference type="VEuPathDB" id="VectorBase:CPIJ010986"/>
<keyword evidence="4" id="KW-1185">Reference proteome</keyword>
<reference evidence="2" key="1">
    <citation type="submission" date="2007-03" db="EMBL/GenBank/DDBJ databases">
        <title>Annotation of Culex pipiens quinquefasciatus.</title>
        <authorList>
            <consortium name="The Broad Institute Genome Sequencing Platform"/>
            <person name="Atkinson P.W."/>
            <person name="Hemingway J."/>
            <person name="Christensen B.M."/>
            <person name="Higgs S."/>
            <person name="Kodira C."/>
            <person name="Hannick L."/>
            <person name="Megy K."/>
            <person name="O'Leary S."/>
            <person name="Pearson M."/>
            <person name="Haas B.J."/>
            <person name="Mauceli E."/>
            <person name="Wortman J.R."/>
            <person name="Lee N.H."/>
            <person name="Guigo R."/>
            <person name="Stanke M."/>
            <person name="Alvarado L."/>
            <person name="Amedeo P."/>
            <person name="Antoine C.H."/>
            <person name="Arensburger P."/>
            <person name="Bidwell S.L."/>
            <person name="Crawford M."/>
            <person name="Camaro F."/>
            <person name="Devon K."/>
            <person name="Engels R."/>
            <person name="Hammond M."/>
            <person name="Howarth C."/>
            <person name="Koehrsen M."/>
            <person name="Lawson D."/>
            <person name="Montgomery P."/>
            <person name="Nene V."/>
            <person name="Nusbaum C."/>
            <person name="Puiu D."/>
            <person name="Romero-Severson J."/>
            <person name="Severson D.W."/>
            <person name="Shumway M."/>
            <person name="Sisk P."/>
            <person name="Stolte C."/>
            <person name="Zeng Q."/>
            <person name="Eisenstadt E."/>
            <person name="Fraser-Liggett C."/>
            <person name="Strausberg R."/>
            <person name="Galagan J."/>
            <person name="Birren B."/>
            <person name="Collins F.H."/>
        </authorList>
    </citation>
    <scope>NUCLEOTIDE SEQUENCE [LARGE SCALE GENOMIC DNA]</scope>
    <source>
        <strain evidence="2">JHB</strain>
    </source>
</reference>
<name>B0WWM8_CULQU</name>
<dbReference type="EnsemblMetazoa" id="CPIJ010986-RA">
    <property type="protein sequence ID" value="CPIJ010986-PA"/>
    <property type="gene ID" value="CPIJ010986"/>
</dbReference>
<proteinExistence type="predicted"/>
<accession>B0WWM8</accession>
<evidence type="ECO:0000313" key="2">
    <source>
        <dbReference type="EMBL" id="EDS36120.1"/>
    </source>
</evidence>
<dbReference type="eggNOG" id="ENOG502T8XH">
    <property type="taxonomic scope" value="Eukaryota"/>
</dbReference>
<evidence type="ECO:0000313" key="3">
    <source>
        <dbReference type="EnsemblMetazoa" id="CPIJ010986-PA"/>
    </source>
</evidence>
<dbReference type="AlphaFoldDB" id="B0WWM8"/>
<evidence type="ECO:0000313" key="4">
    <source>
        <dbReference type="Proteomes" id="UP000002320"/>
    </source>
</evidence>
<dbReference type="Proteomes" id="UP000002320">
    <property type="component" value="Unassembled WGS sequence"/>
</dbReference>
<protein>
    <submittedName>
        <fullName evidence="2">Immunophilin FKBP46</fullName>
    </submittedName>
</protein>
<dbReference type="OrthoDB" id="5859781at2759"/>
<evidence type="ECO:0000256" key="1">
    <source>
        <dbReference type="SAM" id="MobiDB-lite"/>
    </source>
</evidence>
<dbReference type="VEuPathDB" id="VectorBase:CQUJHB001003"/>
<sequence length="188" mass="20949">MTVEYNSDCELNEGDTLCIEDSVEGQEPKTGEDPQIVGGISQFCHFTNNSREEGHSTAQQNFSTNRNWHHNFKKLSRIIDSDSDEADRTVTTRRNLITELGSDSDQLAKQNQTIDAIGDEIDKTMSRLKSLVDLDSSSRRDQESKERSQAMEKKKDPKDLLASLNLELATTVAQRLAAVAAAIPSHPK</sequence>
<dbReference type="InParanoid" id="B0WWM8"/>
<feature type="region of interest" description="Disordered" evidence="1">
    <location>
        <begin position="134"/>
        <end position="158"/>
    </location>
</feature>
<dbReference type="HOGENOM" id="CLU_1442424_0_0_1"/>
<dbReference type="EMBL" id="DS232149">
    <property type="protein sequence ID" value="EDS36120.1"/>
    <property type="molecule type" value="Genomic_DNA"/>
</dbReference>
<gene>
    <name evidence="3" type="primary">6044261</name>
    <name evidence="2" type="ORF">CpipJ_CPIJ010986</name>
</gene>